<protein>
    <submittedName>
        <fullName evidence="2">Uncharacterized protein</fullName>
    </submittedName>
</protein>
<keyword evidence="1" id="KW-0812">Transmembrane</keyword>
<dbReference type="AlphaFoldDB" id="A0A0X8X7Z8"/>
<evidence type="ECO:0000313" key="2">
    <source>
        <dbReference type="EMBL" id="BAU57215.1"/>
    </source>
</evidence>
<dbReference type="KEGG" id="hhk:HH1059_05310"/>
<feature type="transmembrane region" description="Helical" evidence="1">
    <location>
        <begin position="79"/>
        <end position="98"/>
    </location>
</feature>
<organism evidence="2 3">
    <name type="scientific">Halorhodospira halochloris</name>
    <name type="common">Ectothiorhodospira halochloris</name>
    <dbReference type="NCBI Taxonomy" id="1052"/>
    <lineage>
        <taxon>Bacteria</taxon>
        <taxon>Pseudomonadati</taxon>
        <taxon>Pseudomonadota</taxon>
        <taxon>Gammaproteobacteria</taxon>
        <taxon>Chromatiales</taxon>
        <taxon>Ectothiorhodospiraceae</taxon>
        <taxon>Halorhodospira</taxon>
    </lineage>
</organism>
<dbReference type="RefSeq" id="WP_096407968.1">
    <property type="nucleotide sequence ID" value="NZ_AP017372.2"/>
</dbReference>
<name>A0A0X8X7Z8_HALHR</name>
<dbReference type="EMBL" id="AP017372">
    <property type="protein sequence ID" value="BAU57215.1"/>
    <property type="molecule type" value="Genomic_DNA"/>
</dbReference>
<keyword evidence="3" id="KW-1185">Reference proteome</keyword>
<proteinExistence type="predicted"/>
<evidence type="ECO:0000256" key="1">
    <source>
        <dbReference type="SAM" id="Phobius"/>
    </source>
</evidence>
<keyword evidence="1" id="KW-0472">Membrane</keyword>
<dbReference type="Proteomes" id="UP000218890">
    <property type="component" value="Chromosome"/>
</dbReference>
<keyword evidence="1" id="KW-1133">Transmembrane helix</keyword>
<reference evidence="2" key="1">
    <citation type="submission" date="2016-02" db="EMBL/GenBank/DDBJ databases">
        <title>Halorhodospira halochloris DSM-1059 complete genome, version 2.</title>
        <authorList>
            <person name="Tsukatani Y."/>
        </authorList>
    </citation>
    <scope>NUCLEOTIDE SEQUENCE</scope>
    <source>
        <strain evidence="2">DSM 1059</strain>
    </source>
</reference>
<dbReference type="OrthoDB" id="2988593at2"/>
<gene>
    <name evidence="2" type="ORF">HH1059_05310</name>
</gene>
<accession>A0A0X8X7Z8</accession>
<sequence length="394" mass="45426">MTLFAIVVLILLLALREVCSNRIRRLSHAQPHSTRRWRIARSWHTFALGLAAAAFLPTFVQQPELPILSEAHSLLSHTWPLFLIASGASVGLAIRIVNPQIKREIRRRQASIERRNRAQYGMNPERLSRGLRMWILDHGPAFDYRFDVETPDGVGNIVIGAEEGNFMIYVLPAEHAREGYATALQRSSKIAEHLDARGIVWIPDDKIKKAQTGDEHLAFVMRGSIVEVFRWIERTNEARRRNRERQEQRRNRALRSAQGEGIQWGSITEAEAMKKHDREAWERFARKTPIHPDMRDRVYRRHGARCAYCGFTMDPGRGQWEVIVSDYDHICRYPAKTRLVPYGIKPATSYEMPDCEQCHIEAPGHFEACISRLAPIHTRCKRERQEGKQDTAAD</sequence>
<evidence type="ECO:0000313" key="3">
    <source>
        <dbReference type="Proteomes" id="UP000218890"/>
    </source>
</evidence>